<evidence type="ECO:0000313" key="5">
    <source>
        <dbReference type="EMBL" id="VFU20932.1"/>
    </source>
</evidence>
<feature type="transmembrane region" description="Helical" evidence="2">
    <location>
        <begin position="79"/>
        <end position="101"/>
    </location>
</feature>
<keyword evidence="2" id="KW-0472">Membrane</keyword>
<keyword evidence="3" id="KW-0732">Signal</keyword>
<dbReference type="InterPro" id="IPR057425">
    <property type="entry name" value="DUF2921_N"/>
</dbReference>
<feature type="region of interest" description="Disordered" evidence="1">
    <location>
        <begin position="442"/>
        <end position="485"/>
    </location>
</feature>
<organism evidence="5">
    <name type="scientific">Salix viminalis</name>
    <name type="common">Common osier</name>
    <name type="synonym">Basket willow</name>
    <dbReference type="NCBI Taxonomy" id="40686"/>
    <lineage>
        <taxon>Eukaryota</taxon>
        <taxon>Viridiplantae</taxon>
        <taxon>Streptophyta</taxon>
        <taxon>Embryophyta</taxon>
        <taxon>Tracheophyta</taxon>
        <taxon>Spermatophyta</taxon>
        <taxon>Magnoliopsida</taxon>
        <taxon>eudicotyledons</taxon>
        <taxon>Gunneridae</taxon>
        <taxon>Pentapetalae</taxon>
        <taxon>rosids</taxon>
        <taxon>fabids</taxon>
        <taxon>Malpighiales</taxon>
        <taxon>Salicaceae</taxon>
        <taxon>Saliceae</taxon>
        <taxon>Salix</taxon>
    </lineage>
</organism>
<gene>
    <name evidence="5" type="ORF">SVIM_LOCUS9507</name>
</gene>
<feature type="compositionally biased region" description="Basic and acidic residues" evidence="1">
    <location>
        <begin position="475"/>
        <end position="485"/>
    </location>
</feature>
<evidence type="ECO:0000256" key="1">
    <source>
        <dbReference type="SAM" id="MobiDB-lite"/>
    </source>
</evidence>
<dbReference type="Pfam" id="PF25333">
    <property type="entry name" value="DUF2921_N"/>
    <property type="match status" value="2"/>
</dbReference>
<reference evidence="5" key="1">
    <citation type="submission" date="2019-03" db="EMBL/GenBank/DDBJ databases">
        <authorList>
            <person name="Mank J."/>
            <person name="Almeida P."/>
        </authorList>
    </citation>
    <scope>NUCLEOTIDE SEQUENCE</scope>
    <source>
        <strain evidence="5">78183</strain>
    </source>
</reference>
<feature type="domain" description="DUF2921" evidence="4">
    <location>
        <begin position="110"/>
        <end position="283"/>
    </location>
</feature>
<feature type="transmembrane region" description="Helical" evidence="2">
    <location>
        <begin position="12"/>
        <end position="34"/>
    </location>
</feature>
<accession>A0A6N2K7Y1</accession>
<dbReference type="EMBL" id="CAADRP010000001">
    <property type="protein sequence ID" value="VFU20932.1"/>
    <property type="molecule type" value="Genomic_DNA"/>
</dbReference>
<keyword evidence="2" id="KW-0812">Transmembrane</keyword>
<feature type="domain" description="DUF2921" evidence="4">
    <location>
        <begin position="364"/>
        <end position="417"/>
    </location>
</feature>
<dbReference type="PANTHER" id="PTHR33389">
    <property type="entry name" value="FAMILY PROTEIN, PUTATIVE (DUF2921)-RELATED"/>
    <property type="match status" value="1"/>
</dbReference>
<evidence type="ECO:0000259" key="4">
    <source>
        <dbReference type="Pfam" id="PF25333"/>
    </source>
</evidence>
<feature type="chain" id="PRO_5026795356" description="DUF2921 domain-containing protein" evidence="3">
    <location>
        <begin position="21"/>
        <end position="485"/>
    </location>
</feature>
<proteinExistence type="predicted"/>
<sequence>MDVCTEQLLRFCFSFLLLHGNFVFDGGFQVFAAVSNSLMVVSKSCCGKFKVFCSVTLPLSYSKKYRMMTSNSSPSTWCYLSWLHTAMFLVLSTTFYTPLLVSSKIDIRNYNKHCALFVPESTPNDVPEFITIPFAAEQGGYFLGGEDILNHHPNSSRNYYPSSSRRELFIHTHNVYSTDADDVYKVEASLILQTPDMAFYMYDDTSPRGPLSFEVEGFWSGSTGKLCMVGSGSTSSEKGKHHVLPALLKIDGVRDSSNISSLIGGTLESLSTAGDSGYFKPISLLMIPQNHYEYTEVGKALDHVCTGGVAVPKSLSLSLKQSTPICNAFSRWDTAYKLEYSSGCNSTSGCNPLALITLSSKHNIGCGSFMGLDSADSLKKSHIEDCSVRLSFRFPAVWSIGHTSGTVGHIWSNKRREGSSDENSAVGIPGSKYEYTVVDKARKSCTEKQPRKSKGKRHPDANSNDMSLVYGGQELQEKTNRMGPL</sequence>
<protein>
    <recommendedName>
        <fullName evidence="4">DUF2921 domain-containing protein</fullName>
    </recommendedName>
</protein>
<dbReference type="AlphaFoldDB" id="A0A6N2K7Y1"/>
<evidence type="ECO:0000256" key="3">
    <source>
        <dbReference type="SAM" id="SignalP"/>
    </source>
</evidence>
<dbReference type="PANTHER" id="PTHR33389:SF18">
    <property type="entry name" value="OS01G0677900 PROTEIN"/>
    <property type="match status" value="1"/>
</dbReference>
<evidence type="ECO:0000256" key="2">
    <source>
        <dbReference type="SAM" id="Phobius"/>
    </source>
</evidence>
<name>A0A6N2K7Y1_SALVM</name>
<keyword evidence="2" id="KW-1133">Transmembrane helix</keyword>
<feature type="signal peptide" evidence="3">
    <location>
        <begin position="1"/>
        <end position="20"/>
    </location>
</feature>